<dbReference type="Gene3D" id="3.80.10.10">
    <property type="entry name" value="Ribonuclease Inhibitor"/>
    <property type="match status" value="1"/>
</dbReference>
<accession>R7WEG4</accession>
<keyword evidence="4" id="KW-0547">Nucleotide-binding</keyword>
<dbReference type="InterPro" id="IPR032675">
    <property type="entry name" value="LRR_dom_sf"/>
</dbReference>
<name>R7WEG4_AEGTA</name>
<dbReference type="PRINTS" id="PR00364">
    <property type="entry name" value="DISEASERSIST"/>
</dbReference>
<dbReference type="ExpressionAtlas" id="R7WEG4">
    <property type="expression patterns" value="baseline"/>
</dbReference>
<feature type="domain" description="NB-ARC" evidence="5">
    <location>
        <begin position="158"/>
        <end position="330"/>
    </location>
</feature>
<dbReference type="Gene3D" id="1.10.8.430">
    <property type="entry name" value="Helical domain of apoptotic protease-activating factors"/>
    <property type="match status" value="1"/>
</dbReference>
<dbReference type="EnsemblPlants" id="EMT17904">
    <property type="protein sequence ID" value="EMT17904"/>
    <property type="gene ID" value="F775_03255"/>
</dbReference>
<dbReference type="Pfam" id="PF23247">
    <property type="entry name" value="LRR_RPS2"/>
    <property type="match status" value="1"/>
</dbReference>
<dbReference type="InterPro" id="IPR042197">
    <property type="entry name" value="Apaf_helical"/>
</dbReference>
<keyword evidence="4" id="KW-0067">ATP-binding</keyword>
<evidence type="ECO:0000256" key="4">
    <source>
        <dbReference type="ARBA" id="ARBA00022840"/>
    </source>
</evidence>
<sequence length="827" mass="94884">MELDTATWISIAAICASILMAIKWWDPITVHLGYSYSVHLHVEDLGRKVKMLSDMQIDLRYQDPFPSSAERIRWLQSIDGLQNKEKEIKNRLEMNRLENPIVSYFKRCPISWEAHRELNKANDLISQGDKLLPEVKASPLPVRHVQQQELRAPLPGMEDSYKKVLNFIKDNSARSAFFGVWGMGGVGKTTLINLVSDSRSKYHDDFAKVLFVQAVKGFTTVADLQKAIAISIAIPQIGNQISQAHIIHNHLRDKSFLLLVDDLWEDLDLDEVGIPSLDAAQPHRRKVVFTTRSMYVCSKMGCCCPEDTIQMKCLSKQDAWNLFTQKVGSKIFDDEEIHELAEEIAEECSGLPMALCKIGKFVSVLKDPREWRTTRDLLKKSKLHQFTGSHEDLFKRLQESYDKMTSDMKERFLLCSLWPENGNISMEKLIRWWTGLGLLDVSNASDMGYTYINSLVNASMLEKGDTTLESTESSHVKMHNMIRMMAIWIVNEHGYKNKWLPNSSYRPALAEEKWGKKITFLDLEGTKRDRFPFEICELTELQHLNLSATTIDVLPPELKKLSKLKYLYIRNNMGLQTIPEGLILDLKRLQGLDLFRTGVSFPQAQHMLLEELTNPSIDLHMLGFSVQTIAHITKLVRLKRVCTQALCMDHFEDKSDLAVINLQFLSRLKELRELAIVASFHSQKVLEVEGGPTYNQCLLPYLEMFELDNLLKLEKVVWKNAGMNIRVVNIYKCDKLKDVTWVHHLMRLEQLTVAQCQDMESLIATGVLPEGGGMHQTATIIFCRLKKLKLEELPKLSTICNQACEFEELSYICVTRCNEMKDIQNQK</sequence>
<organism evidence="8">
    <name type="scientific">Aegilops tauschii</name>
    <name type="common">Tausch's goatgrass</name>
    <name type="synonym">Aegilops squarrosa</name>
    <dbReference type="NCBI Taxonomy" id="37682"/>
    <lineage>
        <taxon>Eukaryota</taxon>
        <taxon>Viridiplantae</taxon>
        <taxon>Streptophyta</taxon>
        <taxon>Embryophyta</taxon>
        <taxon>Tracheophyta</taxon>
        <taxon>Spermatophyta</taxon>
        <taxon>Magnoliopsida</taxon>
        <taxon>Liliopsida</taxon>
        <taxon>Poales</taxon>
        <taxon>Poaceae</taxon>
        <taxon>BOP clade</taxon>
        <taxon>Pooideae</taxon>
        <taxon>Triticodae</taxon>
        <taxon>Triticeae</taxon>
        <taxon>Triticinae</taxon>
        <taxon>Aegilops</taxon>
    </lineage>
</organism>
<dbReference type="GO" id="GO:0043531">
    <property type="term" value="F:ADP binding"/>
    <property type="evidence" value="ECO:0007669"/>
    <property type="project" value="InterPro"/>
</dbReference>
<evidence type="ECO:0000256" key="1">
    <source>
        <dbReference type="ARBA" id="ARBA00008894"/>
    </source>
</evidence>
<dbReference type="GO" id="GO:0042742">
    <property type="term" value="P:defense response to bacterium"/>
    <property type="evidence" value="ECO:0007669"/>
    <property type="project" value="UniProtKB-ARBA"/>
</dbReference>
<comment type="similarity">
    <text evidence="1">Belongs to the disease resistance NB-LRR family.</text>
</comment>
<protein>
    <submittedName>
        <fullName evidence="8">Disease resistance protein RPS2</fullName>
    </submittedName>
</protein>
<dbReference type="GO" id="GO:0002758">
    <property type="term" value="P:innate immune response-activating signaling pathway"/>
    <property type="evidence" value="ECO:0007669"/>
    <property type="project" value="UniProtKB-ARBA"/>
</dbReference>
<dbReference type="InterPro" id="IPR057135">
    <property type="entry name" value="At4g27190-like_LRR"/>
</dbReference>
<evidence type="ECO:0000313" key="8">
    <source>
        <dbReference type="EnsemblPlants" id="EMT17904"/>
    </source>
</evidence>
<feature type="domain" description="Disease resistance protein At4g27190-like leucine-rich repeats" evidence="6">
    <location>
        <begin position="724"/>
        <end position="823"/>
    </location>
</feature>
<dbReference type="PANTHER" id="PTHR33463">
    <property type="entry name" value="NB-ARC DOMAIN-CONTAINING PROTEIN-RELATED"/>
    <property type="match status" value="1"/>
</dbReference>
<dbReference type="InterPro" id="IPR027417">
    <property type="entry name" value="P-loop_NTPase"/>
</dbReference>
<dbReference type="SUPFAM" id="SSF52058">
    <property type="entry name" value="L domain-like"/>
    <property type="match status" value="1"/>
</dbReference>
<dbReference type="GO" id="GO:0009626">
    <property type="term" value="P:plant-type hypersensitive response"/>
    <property type="evidence" value="ECO:0007669"/>
    <property type="project" value="UniProtKB-ARBA"/>
</dbReference>
<evidence type="ECO:0000259" key="7">
    <source>
        <dbReference type="Pfam" id="PF23559"/>
    </source>
</evidence>
<proteinExistence type="inferred from homology"/>
<dbReference type="SUPFAM" id="SSF52540">
    <property type="entry name" value="P-loop containing nucleoside triphosphate hydrolases"/>
    <property type="match status" value="1"/>
</dbReference>
<keyword evidence="2" id="KW-0677">Repeat</keyword>
<evidence type="ECO:0000256" key="3">
    <source>
        <dbReference type="ARBA" id="ARBA00022821"/>
    </source>
</evidence>
<dbReference type="InterPro" id="IPR036388">
    <property type="entry name" value="WH-like_DNA-bd_sf"/>
</dbReference>
<dbReference type="Gene3D" id="3.40.50.300">
    <property type="entry name" value="P-loop containing nucleotide triphosphate hydrolases"/>
    <property type="match status" value="1"/>
</dbReference>
<evidence type="ECO:0000259" key="6">
    <source>
        <dbReference type="Pfam" id="PF23247"/>
    </source>
</evidence>
<dbReference type="FunFam" id="1.10.10.10:FF:000322">
    <property type="entry name" value="Probable disease resistance protein At1g63360"/>
    <property type="match status" value="1"/>
</dbReference>
<keyword evidence="3" id="KW-0611">Plant defense</keyword>
<dbReference type="Pfam" id="PF13855">
    <property type="entry name" value="LRR_8"/>
    <property type="match status" value="1"/>
</dbReference>
<feature type="domain" description="Disease resistance protein winged helix" evidence="7">
    <location>
        <begin position="417"/>
        <end position="484"/>
    </location>
</feature>
<dbReference type="InterPro" id="IPR002182">
    <property type="entry name" value="NB-ARC"/>
</dbReference>
<dbReference type="GO" id="GO:0005524">
    <property type="term" value="F:ATP binding"/>
    <property type="evidence" value="ECO:0007669"/>
    <property type="project" value="UniProtKB-KW"/>
</dbReference>
<evidence type="ECO:0000259" key="5">
    <source>
        <dbReference type="Pfam" id="PF00931"/>
    </source>
</evidence>
<dbReference type="AlphaFoldDB" id="R7WEG4"/>
<reference evidence="8" key="1">
    <citation type="submission" date="2015-06" db="UniProtKB">
        <authorList>
            <consortium name="EnsemblPlants"/>
        </authorList>
    </citation>
    <scope>IDENTIFICATION</scope>
</reference>
<dbReference type="Pfam" id="PF00931">
    <property type="entry name" value="NB-ARC"/>
    <property type="match status" value="1"/>
</dbReference>
<evidence type="ECO:0000256" key="2">
    <source>
        <dbReference type="ARBA" id="ARBA00022737"/>
    </source>
</evidence>
<dbReference type="Pfam" id="PF23559">
    <property type="entry name" value="WHD_DRP"/>
    <property type="match status" value="1"/>
</dbReference>
<dbReference type="InterPro" id="IPR001611">
    <property type="entry name" value="Leu-rich_rpt"/>
</dbReference>
<dbReference type="InterPro" id="IPR050905">
    <property type="entry name" value="Plant_NBS-LRR"/>
</dbReference>
<dbReference type="Gene3D" id="1.10.10.10">
    <property type="entry name" value="Winged helix-like DNA-binding domain superfamily/Winged helix DNA-binding domain"/>
    <property type="match status" value="1"/>
</dbReference>
<dbReference type="InterPro" id="IPR058922">
    <property type="entry name" value="WHD_DRP"/>
</dbReference>